<keyword evidence="1" id="KW-0472">Membrane</keyword>
<evidence type="ECO:0000313" key="3">
    <source>
        <dbReference type="Proteomes" id="UP000600071"/>
    </source>
</evidence>
<sequence>MIVTVDFLNTSGKEWVWFNYTFPKLVWYYSPGEGGYLPKRVLMVDVGKDYVQLWPKMVFFRPMNFKPESIVIRLDGILKDWFVIASYSQRTRDLLFFDNYNLFIHSPFFAGKLYKLAKSTADGTIVYFPLFASKLLISDTVNFATYDGTYDIYLSAQYKVDIVARGIHVMSKLLELPPLDYIYMYQLRKTLPEGAEPDQKYITDMKLADSLGVFHDDMIWRIGHILHHYAPIWLNGVYNLEFENVTAPIWYKGMQDYLGYVAASIVTGNPIYNGSLIVPRYLIYLRSFDERRTFMGTHWGGLVYVKYVYAPLAMFYLDSILRNESGGLLNIYKLHGLAVAGRKWQLVSDREVAAILDKEFGIDMSKHFDEVRNFKLNKLMLKEFVERGKWYDYFYSYLDFIREYFTLAPDTIHMVYLEYVAWKSDPEFALYPFNRNLYQSIISDLLQSLPQTNSLTKDELINALNNLTGGKSTDFFEFYTRYAHLNLSVAEVEAFINGTYPRILGKLIAAKKMINALSKAIDVSSLRSELWTAYMLLKAGNYSGAEFHVESLLDEIYKVKYRDRDRDLVPDWVEIVYGTDPYLADMDRDGVNDLYEIFTGRIVIDGDISDWLANSEYTLNVTRSSCVDRNPILGSAIRSMYIARDDKYLYIALEFCDKPYTVQSRLALSFDRDLDMRTSDDRIDLPMSIPRIIGMETLNLGYFGDFVEIRLPLETLQLLGVGTKFMLIVWMDTWGDAGLPYYVSALPRIYLDSLSVEVDLNSLPLLPTDRVIGVPITETITTTKTLTTSITTTVTKTVTVPVTMPVTVTKAKTKTLIISKTDTKSITTTVIKTATETVARPTTITLTKEETTTLFHTITETIEKVTTTTITATKFAPKNWMAGVIVILIIVALVIMLVRR</sequence>
<protein>
    <submittedName>
        <fullName evidence="2">Uncharacterized protein</fullName>
    </submittedName>
</protein>
<name>A0A832ZT91_9CREN</name>
<evidence type="ECO:0000256" key="1">
    <source>
        <dbReference type="SAM" id="Phobius"/>
    </source>
</evidence>
<feature type="transmembrane region" description="Helical" evidence="1">
    <location>
        <begin position="880"/>
        <end position="898"/>
    </location>
</feature>
<comment type="caution">
    <text evidence="2">The sequence shown here is derived from an EMBL/GenBank/DDBJ whole genome shotgun (WGS) entry which is preliminary data.</text>
</comment>
<dbReference type="Proteomes" id="UP000600071">
    <property type="component" value="Unassembled WGS sequence"/>
</dbReference>
<keyword evidence="1" id="KW-0812">Transmembrane</keyword>
<dbReference type="AlphaFoldDB" id="A0A832ZT91"/>
<dbReference type="EMBL" id="DQVR01000040">
    <property type="protein sequence ID" value="HIQ23784.1"/>
    <property type="molecule type" value="Genomic_DNA"/>
</dbReference>
<gene>
    <name evidence="2" type="ORF">EYH50_01885</name>
</gene>
<proteinExistence type="predicted"/>
<evidence type="ECO:0000313" key="2">
    <source>
        <dbReference type="EMBL" id="HIQ23784.1"/>
    </source>
</evidence>
<keyword evidence="1" id="KW-1133">Transmembrane helix</keyword>
<organism evidence="2 3">
    <name type="scientific">Pyrodictium delaneyi</name>
    <dbReference type="NCBI Taxonomy" id="1273541"/>
    <lineage>
        <taxon>Archaea</taxon>
        <taxon>Thermoproteota</taxon>
        <taxon>Thermoprotei</taxon>
        <taxon>Desulfurococcales</taxon>
        <taxon>Pyrodictiaceae</taxon>
        <taxon>Pyrodictium</taxon>
    </lineage>
</organism>
<reference evidence="2" key="1">
    <citation type="journal article" date="2020" name="ISME J.">
        <title>Gammaproteobacteria mediating utilization of methyl-, sulfur- and petroleum organic compounds in deep ocean hydrothermal plumes.</title>
        <authorList>
            <person name="Zhou Z."/>
            <person name="Liu Y."/>
            <person name="Pan J."/>
            <person name="Cron B.R."/>
            <person name="Toner B.M."/>
            <person name="Anantharaman K."/>
            <person name="Breier J.A."/>
            <person name="Dick G.J."/>
            <person name="Li M."/>
        </authorList>
    </citation>
    <scope>NUCLEOTIDE SEQUENCE</scope>
    <source>
        <strain evidence="2">SZUA-1523</strain>
    </source>
</reference>
<accession>A0A832ZT91</accession>